<sequence length="122" mass="13759">MPDNQLTPKHIEIAETFVRLYVFLTQYIDRCEDEAARKEYPEAELQKHLAETRAKMMDILKVNPVVKGKVEKECERVLALGSKCLMGGTEKVAALDVLGAERVILKNKTIALSDLLAVYRAL</sequence>
<gene>
    <name evidence="1" type="ORF">NSPZN2_40411</name>
</gene>
<dbReference type="EMBL" id="CAJNBJ010000017">
    <property type="protein sequence ID" value="CAE6773621.1"/>
    <property type="molecule type" value="Genomic_DNA"/>
</dbReference>
<evidence type="ECO:0000313" key="2">
    <source>
        <dbReference type="Proteomes" id="UP000675880"/>
    </source>
</evidence>
<evidence type="ECO:0000313" key="1">
    <source>
        <dbReference type="EMBL" id="CAE6773621.1"/>
    </source>
</evidence>
<protein>
    <submittedName>
        <fullName evidence="1">Uncharacterized protein</fullName>
    </submittedName>
</protein>
<comment type="caution">
    <text evidence="1">The sequence shown here is derived from an EMBL/GenBank/DDBJ whole genome shotgun (WGS) entry which is preliminary data.</text>
</comment>
<name>A0ABM8RVH8_9BACT</name>
<proteinExistence type="predicted"/>
<dbReference type="RefSeq" id="WP_213043230.1">
    <property type="nucleotide sequence ID" value="NZ_CAJNBJ010000017.1"/>
</dbReference>
<keyword evidence="2" id="KW-1185">Reference proteome</keyword>
<dbReference type="Proteomes" id="UP000675880">
    <property type="component" value="Unassembled WGS sequence"/>
</dbReference>
<accession>A0ABM8RVH8</accession>
<reference evidence="1 2" key="1">
    <citation type="submission" date="2021-02" db="EMBL/GenBank/DDBJ databases">
        <authorList>
            <person name="Han P."/>
        </authorList>
    </citation>
    <scope>NUCLEOTIDE SEQUENCE [LARGE SCALE GENOMIC DNA]</scope>
    <source>
        <strain evidence="1">Candidatus Nitrospira sp. ZN2</strain>
    </source>
</reference>
<organism evidence="1 2">
    <name type="scientific">Nitrospira defluvii</name>
    <dbReference type="NCBI Taxonomy" id="330214"/>
    <lineage>
        <taxon>Bacteria</taxon>
        <taxon>Pseudomonadati</taxon>
        <taxon>Nitrospirota</taxon>
        <taxon>Nitrospiria</taxon>
        <taxon>Nitrospirales</taxon>
        <taxon>Nitrospiraceae</taxon>
        <taxon>Nitrospira</taxon>
    </lineage>
</organism>